<dbReference type="InterPro" id="IPR039723">
    <property type="entry name" value="Vps71/ZNHIT1"/>
</dbReference>
<dbReference type="OrthoDB" id="74807at2759"/>
<reference evidence="5 6" key="1">
    <citation type="journal article" date="2016" name="Mol. Biol. Evol.">
        <title>Comparative Genomics of Early-Diverging Mushroom-Forming Fungi Provides Insights into the Origins of Lignocellulose Decay Capabilities.</title>
        <authorList>
            <person name="Nagy L.G."/>
            <person name="Riley R."/>
            <person name="Tritt A."/>
            <person name="Adam C."/>
            <person name="Daum C."/>
            <person name="Floudas D."/>
            <person name="Sun H."/>
            <person name="Yadav J.S."/>
            <person name="Pangilinan J."/>
            <person name="Larsson K.H."/>
            <person name="Matsuura K."/>
            <person name="Barry K."/>
            <person name="Labutti K."/>
            <person name="Kuo R."/>
            <person name="Ohm R.A."/>
            <person name="Bhattacharya S.S."/>
            <person name="Shirouzu T."/>
            <person name="Yoshinaga Y."/>
            <person name="Martin F.M."/>
            <person name="Grigoriev I.V."/>
            <person name="Hibbett D.S."/>
        </authorList>
    </citation>
    <scope>NUCLEOTIDE SEQUENCE [LARGE SCALE GENOMIC DNA]</scope>
    <source>
        <strain evidence="5 6">TUFC12733</strain>
    </source>
</reference>
<evidence type="ECO:0000313" key="5">
    <source>
        <dbReference type="EMBL" id="KZO96614.1"/>
    </source>
</evidence>
<feature type="domain" description="HIT-type" evidence="4">
    <location>
        <begin position="45"/>
        <end position="70"/>
    </location>
</feature>
<dbReference type="SUPFAM" id="SSF144232">
    <property type="entry name" value="HIT/MYND zinc finger-like"/>
    <property type="match status" value="1"/>
</dbReference>
<keyword evidence="2" id="KW-0863">Zinc-finger</keyword>
<dbReference type="GO" id="GO:0005634">
    <property type="term" value="C:nucleus"/>
    <property type="evidence" value="ECO:0007669"/>
    <property type="project" value="UniProtKB-ARBA"/>
</dbReference>
<keyword evidence="6" id="KW-1185">Reference proteome</keyword>
<dbReference type="GO" id="GO:0008270">
    <property type="term" value="F:zinc ion binding"/>
    <property type="evidence" value="ECO:0007669"/>
    <property type="project" value="UniProtKB-KW"/>
</dbReference>
<accession>A0A167MDY4</accession>
<dbReference type="InterPro" id="IPR007529">
    <property type="entry name" value="Znf_HIT"/>
</dbReference>
<dbReference type="PANTHER" id="PTHR13093">
    <property type="entry name" value="ZINC FINGER HIT DOMAIN CONTAINING PROTEIN 1"/>
    <property type="match status" value="1"/>
</dbReference>
<evidence type="ECO:0000256" key="2">
    <source>
        <dbReference type="ARBA" id="ARBA00022771"/>
    </source>
</evidence>
<dbReference type="CDD" id="cd21437">
    <property type="entry name" value="zf-HIT_ZNHIT1_like"/>
    <property type="match status" value="1"/>
</dbReference>
<keyword evidence="3" id="KW-0862">Zinc</keyword>
<dbReference type="Pfam" id="PF04438">
    <property type="entry name" value="zf-HIT"/>
    <property type="match status" value="1"/>
</dbReference>
<dbReference type="EMBL" id="KV417283">
    <property type="protein sequence ID" value="KZO96614.1"/>
    <property type="molecule type" value="Genomic_DNA"/>
</dbReference>
<name>A0A167MDY4_CALVF</name>
<dbReference type="STRING" id="1330018.A0A167MDY4"/>
<evidence type="ECO:0000256" key="1">
    <source>
        <dbReference type="ARBA" id="ARBA00022723"/>
    </source>
</evidence>
<dbReference type="AlphaFoldDB" id="A0A167MDY4"/>
<evidence type="ECO:0000313" key="6">
    <source>
        <dbReference type="Proteomes" id="UP000076738"/>
    </source>
</evidence>
<evidence type="ECO:0000256" key="3">
    <source>
        <dbReference type="ARBA" id="ARBA00022833"/>
    </source>
</evidence>
<gene>
    <name evidence="5" type="ORF">CALVIDRAFT_598182</name>
</gene>
<sequence>MAVRQLLLYRKNLGTLVEESGITSPSPLPNYLTAASPPPSEPRLRFCVSCGYWGHYRCQKCGDEYCSIKCGEWHREFRCGKV</sequence>
<dbReference type="GO" id="GO:0006338">
    <property type="term" value="P:chromatin remodeling"/>
    <property type="evidence" value="ECO:0007669"/>
    <property type="project" value="InterPro"/>
</dbReference>
<evidence type="ECO:0000259" key="4">
    <source>
        <dbReference type="Pfam" id="PF04438"/>
    </source>
</evidence>
<organism evidence="5 6">
    <name type="scientific">Calocera viscosa (strain TUFC12733)</name>
    <dbReference type="NCBI Taxonomy" id="1330018"/>
    <lineage>
        <taxon>Eukaryota</taxon>
        <taxon>Fungi</taxon>
        <taxon>Dikarya</taxon>
        <taxon>Basidiomycota</taxon>
        <taxon>Agaricomycotina</taxon>
        <taxon>Dacrymycetes</taxon>
        <taxon>Dacrymycetales</taxon>
        <taxon>Dacrymycetaceae</taxon>
        <taxon>Calocera</taxon>
    </lineage>
</organism>
<proteinExistence type="predicted"/>
<keyword evidence="1" id="KW-0479">Metal-binding</keyword>
<protein>
    <recommendedName>
        <fullName evidence="4">HIT-type domain-containing protein</fullName>
    </recommendedName>
</protein>
<dbReference type="Proteomes" id="UP000076738">
    <property type="component" value="Unassembled WGS sequence"/>
</dbReference>